<dbReference type="PANTHER" id="PTHR46599">
    <property type="entry name" value="PIGGYBAC TRANSPOSABLE ELEMENT-DERIVED PROTEIN 4"/>
    <property type="match status" value="1"/>
</dbReference>
<evidence type="ECO:0000313" key="5">
    <source>
        <dbReference type="RefSeq" id="XP_005096839.1"/>
    </source>
</evidence>
<dbReference type="PANTHER" id="PTHR46599:SF3">
    <property type="entry name" value="PIGGYBAC TRANSPOSABLE ELEMENT-DERIVED PROTEIN 4"/>
    <property type="match status" value="1"/>
</dbReference>
<name>A0ABM0JM15_APLCA</name>
<dbReference type="Pfam" id="PF13843">
    <property type="entry name" value="DDE_Tnp_1_7"/>
    <property type="match status" value="1"/>
</dbReference>
<gene>
    <name evidence="5" type="primary">LOC101851573</name>
</gene>
<proteinExistence type="predicted"/>
<accession>A0ABM0JM15</accession>
<evidence type="ECO:0000313" key="4">
    <source>
        <dbReference type="Proteomes" id="UP000694888"/>
    </source>
</evidence>
<dbReference type="Pfam" id="PF13842">
    <property type="entry name" value="zf-Tnp_2"/>
    <property type="match status" value="1"/>
</dbReference>
<reference evidence="5" key="1">
    <citation type="submission" date="2025-08" db="UniProtKB">
        <authorList>
            <consortium name="RefSeq"/>
        </authorList>
    </citation>
    <scope>IDENTIFICATION</scope>
</reference>
<dbReference type="GeneID" id="101851573"/>
<feature type="region of interest" description="Disordered" evidence="1">
    <location>
        <begin position="27"/>
        <end position="79"/>
    </location>
</feature>
<dbReference type="InterPro" id="IPR029526">
    <property type="entry name" value="PGBD"/>
</dbReference>
<dbReference type="Proteomes" id="UP000694888">
    <property type="component" value="Unplaced"/>
</dbReference>
<dbReference type="RefSeq" id="XP_005096839.1">
    <property type="nucleotide sequence ID" value="XM_005096782.1"/>
</dbReference>
<evidence type="ECO:0000259" key="2">
    <source>
        <dbReference type="Pfam" id="PF13842"/>
    </source>
</evidence>
<organism evidence="4 5">
    <name type="scientific">Aplysia californica</name>
    <name type="common">California sea hare</name>
    <dbReference type="NCBI Taxonomy" id="6500"/>
    <lineage>
        <taxon>Eukaryota</taxon>
        <taxon>Metazoa</taxon>
        <taxon>Spiralia</taxon>
        <taxon>Lophotrochozoa</taxon>
        <taxon>Mollusca</taxon>
        <taxon>Gastropoda</taxon>
        <taxon>Heterobranchia</taxon>
        <taxon>Euthyneura</taxon>
        <taxon>Tectipleura</taxon>
        <taxon>Aplysiida</taxon>
        <taxon>Aplysioidea</taxon>
        <taxon>Aplysiidae</taxon>
        <taxon>Aplysia</taxon>
    </lineage>
</organism>
<protein>
    <submittedName>
        <fullName evidence="5">PiggyBac transposable element-derived protein 4-like</fullName>
    </submittedName>
</protein>
<feature type="domain" description="PiggyBac transposable element-derived protein" evidence="3">
    <location>
        <begin position="122"/>
        <end position="487"/>
    </location>
</feature>
<sequence>MSYSDESIGFSEGSDASASWISCAISVSSEESNKSDTDLPGPLTRKVRSRPSSSLGTEGVSSTSKGPERGRKRSGAVKEGRVPTANLSWEFYDKDDPYEVEWIPDFNQQPGPLIDTTGFTEEELFSIFFPLAAFELMVEQTNKYASTHLHKNKFYEKRWKDVTVEEMKAFVGLQVAMGLYPRPALLDHWASFWLDETKFGLVMSRHRYQMIQTCLHFLDNAAWIPRGQDGFDPLAKIQPLLDITGPTYPLAYYPHRQLAVNESVARFKGRIHTRQYIMSDKLTKHGIRIFSLCDAVNRYMLKFMVSSSEERFQVEGDNFACFMVKELVKDYIDKGHVLYTDHFFTYPSLVQWLKGNSTGAVGTVLESRPDFPPYHKGINLALKKGDSPVFSRSGEIVCVTWHDAKRCSLMSTIHTDNTVDKLVRKRGAPGGFRTVEKPVIAEDYNGFMGGVDYFDQVTKNCEYPHRNCKWYHALYHFVKEVAMVNAFALYKAKQSKETFAKDFRNALIDQLVSPHMKNYQRARQARPNPAAPRLSAAESLHFPRKYTDPKHRPRCRVCAPANIRAQTRHYCPSCDVALCIDNCFELYHTKSDYVTARRALAQ</sequence>
<evidence type="ECO:0000259" key="3">
    <source>
        <dbReference type="Pfam" id="PF13843"/>
    </source>
</evidence>
<evidence type="ECO:0000256" key="1">
    <source>
        <dbReference type="SAM" id="MobiDB-lite"/>
    </source>
</evidence>
<feature type="compositionally biased region" description="Polar residues" evidence="1">
    <location>
        <begin position="50"/>
        <end position="65"/>
    </location>
</feature>
<feature type="domain" description="PiggyBac transposable element-derived protein 4 C-terminal zinc-finger" evidence="2">
    <location>
        <begin position="550"/>
        <end position="588"/>
    </location>
</feature>
<dbReference type="InterPro" id="IPR032718">
    <property type="entry name" value="PGBD4_Znf_C"/>
</dbReference>
<keyword evidence="4" id="KW-1185">Reference proteome</keyword>